<gene>
    <name evidence="4" type="ORF">GCM10009759_11820</name>
</gene>
<reference evidence="4 5" key="1">
    <citation type="journal article" date="2019" name="Int. J. Syst. Evol. Microbiol.">
        <title>The Global Catalogue of Microorganisms (GCM) 10K type strain sequencing project: providing services to taxonomists for standard genome sequencing and annotation.</title>
        <authorList>
            <consortium name="The Broad Institute Genomics Platform"/>
            <consortium name="The Broad Institute Genome Sequencing Center for Infectious Disease"/>
            <person name="Wu L."/>
            <person name="Ma J."/>
        </authorList>
    </citation>
    <scope>NUCLEOTIDE SEQUENCE [LARGE SCALE GENOMIC DNA]</scope>
    <source>
        <strain evidence="4 5">JCM 14559</strain>
    </source>
</reference>
<feature type="region of interest" description="Disordered" evidence="1">
    <location>
        <begin position="273"/>
        <end position="297"/>
    </location>
</feature>
<feature type="region of interest" description="Disordered" evidence="1">
    <location>
        <begin position="550"/>
        <end position="578"/>
    </location>
</feature>
<proteinExistence type="predicted"/>
<keyword evidence="2" id="KW-0812">Transmembrane</keyword>
<dbReference type="PANTHER" id="PTHR48125">
    <property type="entry name" value="LP07818P1"/>
    <property type="match status" value="1"/>
</dbReference>
<sequence>MTPGAPVAAAALAALVLLGPAAASAAAGPSPAASASATASAPAASASATAPAAGLLPAEASQAERLAAELRKSPVYISADLPRQVPRSLAPAYAEAAERTGVPTYVLVLPDSDRTLLAQVHDRLGTDGLYVLVEKYGGVTVSAFGVDLPAEDAARIANRTVSYDAGPLARFTAFTEKVTQGKDQVAAEARELEQHHDDDPPRAYISSTDRQNQNLLLGLAVVVIPGLLLSLGLWFARRRPLRPGPPARSTGAVRRPAVDLGKKPPVALTKATAKAQLKKGGTKAGTKGGGRPQPAALAPAPLRRSVLVATLLVTVASVFGVVLAAPSVFPQTIDDPDLTVTRADLEARTTEAAAALTADGGIYQDASAPNPLTPEQLAAVRQRMGQLATKTPVFLLFTSSDGDDESAGDSSALLAQVHRQTGRDGVYVQVDPVGGYLQVEEYAAAETDLSSQFRKADLRYPDRDGSYDDLKISERLNTVLDEVAAARPTGDEGYTGDRETLPELRSNKLPPLFSNDFGGGITLGVLLLAVLLLLAWAAVATARAVLRSRRARSAAPAPARPTSTGPRHTATHPSARQLRSWATEDARALAVRLAAVDQDDPRRARAWDCLDAAQLLLGEDGGSDATPSDLAAAVALARAGADTLEDRRGPRLCRLSPLHGIADGGKVPSWFTTVDLGPTSAQLCAECRDLLQLSGVNRYGAADLPARRAETDKRLLRLPDEGGRGTVAWNEEGEVLPAALEGVDALVQWARESASVQ</sequence>
<dbReference type="PANTHER" id="PTHR48125:SF10">
    <property type="entry name" value="OS12G0136300 PROTEIN"/>
    <property type="match status" value="1"/>
</dbReference>
<feature type="transmembrane region" description="Helical" evidence="2">
    <location>
        <begin position="517"/>
        <end position="542"/>
    </location>
</feature>
<evidence type="ECO:0000313" key="4">
    <source>
        <dbReference type="EMBL" id="GAA2089147.1"/>
    </source>
</evidence>
<accession>A0ABN2WCF0</accession>
<evidence type="ECO:0000256" key="3">
    <source>
        <dbReference type="SAM" id="SignalP"/>
    </source>
</evidence>
<feature type="compositionally biased region" description="Gly residues" evidence="1">
    <location>
        <begin position="282"/>
        <end position="291"/>
    </location>
</feature>
<dbReference type="RefSeq" id="WP_344550703.1">
    <property type="nucleotide sequence ID" value="NZ_BAAANS010000005.1"/>
</dbReference>
<evidence type="ECO:0000256" key="2">
    <source>
        <dbReference type="SAM" id="Phobius"/>
    </source>
</evidence>
<comment type="caution">
    <text evidence="4">The sequence shown here is derived from an EMBL/GenBank/DDBJ whole genome shotgun (WGS) entry which is preliminary data.</text>
</comment>
<evidence type="ECO:0008006" key="6">
    <source>
        <dbReference type="Google" id="ProtNLM"/>
    </source>
</evidence>
<protein>
    <recommendedName>
        <fullName evidence="6">TLP18.3/Psb32/MOLO-1 phosphatase superfamily protein</fullName>
    </recommendedName>
</protein>
<feature type="compositionally biased region" description="Low complexity" evidence="1">
    <location>
        <begin position="553"/>
        <end position="564"/>
    </location>
</feature>
<keyword evidence="3" id="KW-0732">Signal</keyword>
<feature type="transmembrane region" description="Helical" evidence="2">
    <location>
        <begin position="215"/>
        <end position="236"/>
    </location>
</feature>
<dbReference type="Proteomes" id="UP001500897">
    <property type="component" value="Unassembled WGS sequence"/>
</dbReference>
<feature type="chain" id="PRO_5047007666" description="TLP18.3/Psb32/MOLO-1 phosphatase superfamily protein" evidence="3">
    <location>
        <begin position="26"/>
        <end position="757"/>
    </location>
</feature>
<keyword evidence="2" id="KW-0472">Membrane</keyword>
<organism evidence="4 5">
    <name type="scientific">Kitasatospora saccharophila</name>
    <dbReference type="NCBI Taxonomy" id="407973"/>
    <lineage>
        <taxon>Bacteria</taxon>
        <taxon>Bacillati</taxon>
        <taxon>Actinomycetota</taxon>
        <taxon>Actinomycetes</taxon>
        <taxon>Kitasatosporales</taxon>
        <taxon>Streptomycetaceae</taxon>
        <taxon>Kitasatospora</taxon>
    </lineage>
</organism>
<keyword evidence="2" id="KW-1133">Transmembrane helix</keyword>
<name>A0ABN2WCF0_9ACTN</name>
<feature type="signal peptide" evidence="3">
    <location>
        <begin position="1"/>
        <end position="25"/>
    </location>
</feature>
<keyword evidence="5" id="KW-1185">Reference proteome</keyword>
<dbReference type="EMBL" id="BAAANS010000005">
    <property type="protein sequence ID" value="GAA2089147.1"/>
    <property type="molecule type" value="Genomic_DNA"/>
</dbReference>
<evidence type="ECO:0000256" key="1">
    <source>
        <dbReference type="SAM" id="MobiDB-lite"/>
    </source>
</evidence>
<evidence type="ECO:0000313" key="5">
    <source>
        <dbReference type="Proteomes" id="UP001500897"/>
    </source>
</evidence>